<comment type="caution">
    <text evidence="2">The sequence shown here is derived from an EMBL/GenBank/DDBJ whole genome shotgun (WGS) entry which is preliminary data.</text>
</comment>
<organism evidence="2 3">
    <name type="scientific">Apiospora kogelbergensis</name>
    <dbReference type="NCBI Taxonomy" id="1337665"/>
    <lineage>
        <taxon>Eukaryota</taxon>
        <taxon>Fungi</taxon>
        <taxon>Dikarya</taxon>
        <taxon>Ascomycota</taxon>
        <taxon>Pezizomycotina</taxon>
        <taxon>Sordariomycetes</taxon>
        <taxon>Xylariomycetidae</taxon>
        <taxon>Amphisphaeriales</taxon>
        <taxon>Apiosporaceae</taxon>
        <taxon>Apiospora</taxon>
    </lineage>
</organism>
<dbReference type="AlphaFoldDB" id="A0AAW0QWE3"/>
<proteinExistence type="predicted"/>
<gene>
    <name evidence="2" type="ORF">PG999_006770</name>
</gene>
<feature type="region of interest" description="Disordered" evidence="1">
    <location>
        <begin position="1"/>
        <end position="86"/>
    </location>
</feature>
<keyword evidence="3" id="KW-1185">Reference proteome</keyword>
<dbReference type="EMBL" id="JAQQWP010000006">
    <property type="protein sequence ID" value="KAK8114701.1"/>
    <property type="molecule type" value="Genomic_DNA"/>
</dbReference>
<evidence type="ECO:0000313" key="3">
    <source>
        <dbReference type="Proteomes" id="UP001392437"/>
    </source>
</evidence>
<sequence>MEKFGPNSGVKAGRGALTMATSGSSSKPQAEVSAGTSSEQAPTAVDTEAADAGGDNARAEDTGADGAAAADEDTPGDGTNNGNAAD</sequence>
<evidence type="ECO:0000313" key="2">
    <source>
        <dbReference type="EMBL" id="KAK8114701.1"/>
    </source>
</evidence>
<dbReference type="Proteomes" id="UP001392437">
    <property type="component" value="Unassembled WGS sequence"/>
</dbReference>
<reference evidence="2 3" key="1">
    <citation type="submission" date="2023-01" db="EMBL/GenBank/DDBJ databases">
        <title>Analysis of 21 Apiospora genomes using comparative genomics revels a genus with tremendous synthesis potential of carbohydrate active enzymes and secondary metabolites.</title>
        <authorList>
            <person name="Sorensen T."/>
        </authorList>
    </citation>
    <scope>NUCLEOTIDE SEQUENCE [LARGE SCALE GENOMIC DNA]</scope>
    <source>
        <strain evidence="2 3">CBS 117206</strain>
    </source>
</reference>
<protein>
    <submittedName>
        <fullName evidence="2">Uncharacterized protein</fullName>
    </submittedName>
</protein>
<name>A0AAW0QWE3_9PEZI</name>
<feature type="compositionally biased region" description="Polar residues" evidence="1">
    <location>
        <begin position="19"/>
        <end position="41"/>
    </location>
</feature>
<evidence type="ECO:0000256" key="1">
    <source>
        <dbReference type="SAM" id="MobiDB-lite"/>
    </source>
</evidence>
<accession>A0AAW0QWE3</accession>